<dbReference type="STRING" id="151549.A0A4C1Y1G1"/>
<dbReference type="SUPFAM" id="SSF48652">
    <property type="entry name" value="Tetraspanin"/>
    <property type="match status" value="1"/>
</dbReference>
<proteinExistence type="predicted"/>
<dbReference type="OrthoDB" id="5870230at2759"/>
<organism evidence="7 8">
    <name type="scientific">Eumeta variegata</name>
    <name type="common">Bagworm moth</name>
    <name type="synonym">Eumeta japonica</name>
    <dbReference type="NCBI Taxonomy" id="151549"/>
    <lineage>
        <taxon>Eukaryota</taxon>
        <taxon>Metazoa</taxon>
        <taxon>Ecdysozoa</taxon>
        <taxon>Arthropoda</taxon>
        <taxon>Hexapoda</taxon>
        <taxon>Insecta</taxon>
        <taxon>Pterygota</taxon>
        <taxon>Neoptera</taxon>
        <taxon>Endopterygota</taxon>
        <taxon>Lepidoptera</taxon>
        <taxon>Glossata</taxon>
        <taxon>Ditrysia</taxon>
        <taxon>Tineoidea</taxon>
        <taxon>Psychidae</taxon>
        <taxon>Oiketicinae</taxon>
        <taxon>Eumeta</taxon>
    </lineage>
</organism>
<gene>
    <name evidence="7" type="ORF">EVAR_79961_1</name>
</gene>
<evidence type="ECO:0008006" key="9">
    <source>
        <dbReference type="Google" id="ProtNLM"/>
    </source>
</evidence>
<evidence type="ECO:0000256" key="5">
    <source>
        <dbReference type="SAM" id="MobiDB-lite"/>
    </source>
</evidence>
<protein>
    <recommendedName>
        <fullName evidence="9">Tetraspanin</fullName>
    </recommendedName>
</protein>
<dbReference type="AlphaFoldDB" id="A0A4C1Y1G1"/>
<name>A0A4C1Y1G1_EUMVA</name>
<evidence type="ECO:0000313" key="8">
    <source>
        <dbReference type="Proteomes" id="UP000299102"/>
    </source>
</evidence>
<keyword evidence="4 6" id="KW-0472">Membrane</keyword>
<evidence type="ECO:0000256" key="6">
    <source>
        <dbReference type="SAM" id="Phobius"/>
    </source>
</evidence>
<keyword evidence="2 6" id="KW-0812">Transmembrane</keyword>
<evidence type="ECO:0000313" key="7">
    <source>
        <dbReference type="EMBL" id="GBP69726.1"/>
    </source>
</evidence>
<evidence type="ECO:0000256" key="4">
    <source>
        <dbReference type="ARBA" id="ARBA00023136"/>
    </source>
</evidence>
<evidence type="ECO:0000256" key="1">
    <source>
        <dbReference type="ARBA" id="ARBA00004141"/>
    </source>
</evidence>
<feature type="transmembrane region" description="Helical" evidence="6">
    <location>
        <begin position="89"/>
        <end position="115"/>
    </location>
</feature>
<dbReference type="InterPro" id="IPR008952">
    <property type="entry name" value="Tetraspanin_EC2_sf"/>
</dbReference>
<accession>A0A4C1Y1G1</accession>
<dbReference type="EMBL" id="BGZK01001050">
    <property type="protein sequence ID" value="GBP69726.1"/>
    <property type="molecule type" value="Genomic_DNA"/>
</dbReference>
<dbReference type="Proteomes" id="UP000299102">
    <property type="component" value="Unassembled WGS sequence"/>
</dbReference>
<evidence type="ECO:0000256" key="3">
    <source>
        <dbReference type="ARBA" id="ARBA00022989"/>
    </source>
</evidence>
<dbReference type="GO" id="GO:0016020">
    <property type="term" value="C:membrane"/>
    <property type="evidence" value="ECO:0007669"/>
    <property type="project" value="UniProtKB-SubCell"/>
</dbReference>
<feature type="compositionally biased region" description="Basic and acidic residues" evidence="5">
    <location>
        <begin position="314"/>
        <end position="336"/>
    </location>
</feature>
<reference evidence="7 8" key="1">
    <citation type="journal article" date="2019" name="Commun. Biol.">
        <title>The bagworm genome reveals a unique fibroin gene that provides high tensile strength.</title>
        <authorList>
            <person name="Kono N."/>
            <person name="Nakamura H."/>
            <person name="Ohtoshi R."/>
            <person name="Tomita M."/>
            <person name="Numata K."/>
            <person name="Arakawa K."/>
        </authorList>
    </citation>
    <scope>NUCLEOTIDE SEQUENCE [LARGE SCALE GENOMIC DNA]</scope>
</reference>
<keyword evidence="8" id="KW-1185">Reference proteome</keyword>
<evidence type="ECO:0000256" key="2">
    <source>
        <dbReference type="ARBA" id="ARBA00022692"/>
    </source>
</evidence>
<sequence>MMEFKMGESRSECNLLIEGEKVEQAKEFVYLGSLFTNEGKHERSRRGMGNKACGVLEVICGFILLCDTRRVLLSRLLAAPDSSLTHAPFYYVALALLVAGLGACAVAALGCWATYLPGYIILSFYFIVVLCLTGGEVACGALAAAWPRCAGLASARGGAVGALQAYYALPDYEHFTAAVDLAQTELECCGMTNARNYDMSIWQLRRLGPRGLAVPLSCCTQEPERESYLNPRPVNESRCQEIQPSEVFRHIPVYYQNTFLHKPDRSIPLHHLMIFTLLWTAYPIVIVKLVPSSSLALSRFLMSIEESRSGNWNWDRESKRERDQDQKQVQSREKNA</sequence>
<feature type="region of interest" description="Disordered" evidence="5">
    <location>
        <begin position="311"/>
        <end position="336"/>
    </location>
</feature>
<comment type="caution">
    <text evidence="7">The sequence shown here is derived from an EMBL/GenBank/DDBJ whole genome shotgun (WGS) entry which is preliminary data.</text>
</comment>
<dbReference type="Gene3D" id="1.10.1450.10">
    <property type="entry name" value="Tetraspanin"/>
    <property type="match status" value="1"/>
</dbReference>
<comment type="subcellular location">
    <subcellularLocation>
        <location evidence="1">Membrane</location>
        <topology evidence="1">Multi-pass membrane protein</topology>
    </subcellularLocation>
</comment>
<dbReference type="Pfam" id="PF00335">
    <property type="entry name" value="Tetraspanin"/>
    <property type="match status" value="1"/>
</dbReference>
<feature type="transmembrane region" description="Helical" evidence="6">
    <location>
        <begin position="121"/>
        <end position="146"/>
    </location>
</feature>
<keyword evidence="3 6" id="KW-1133">Transmembrane helix</keyword>
<dbReference type="InterPro" id="IPR018499">
    <property type="entry name" value="Tetraspanin/Peripherin"/>
</dbReference>